<dbReference type="KEGG" id="mten:GWK48_00475"/>
<sequence>MKIKKIFDLSVTLSPYMPVWPTNPLVDIKPTGILSRDGYNVEFVSFATHTGTHVDAPYHFDERGATVDKLDLNVLISPGYSISPKVSQGEIGERSLREIWRPEYDNKAILLRTGWDKKRAYTKEFLYEFPGLSMDGAEFLISRGVKLIGIDTLGIEPYSHSDFSVHKRLLKQGVVVVEDLANLDQLQEGKEYLVVALPIKILNASGSMARVVALELE</sequence>
<protein>
    <submittedName>
        <fullName evidence="1">Cyclase family protein</fullName>
    </submittedName>
</protein>
<dbReference type="AlphaFoldDB" id="A0A6N0NVA7"/>
<dbReference type="Pfam" id="PF04199">
    <property type="entry name" value="Cyclase"/>
    <property type="match status" value="1"/>
</dbReference>
<evidence type="ECO:0000313" key="2">
    <source>
        <dbReference type="Proteomes" id="UP000509301"/>
    </source>
</evidence>
<name>A0A6N0NVA7_9CREN</name>
<dbReference type="RefSeq" id="WP_174628604.1">
    <property type="nucleotide sequence ID" value="NZ_CP049074.1"/>
</dbReference>
<keyword evidence="2" id="KW-1185">Reference proteome</keyword>
<dbReference type="OrthoDB" id="9014at2157"/>
<dbReference type="EMBL" id="CP049074">
    <property type="protein sequence ID" value="QKQ99070.1"/>
    <property type="molecule type" value="Genomic_DNA"/>
</dbReference>
<dbReference type="GO" id="GO:0019441">
    <property type="term" value="P:L-tryptophan catabolic process to kynurenine"/>
    <property type="evidence" value="ECO:0007669"/>
    <property type="project" value="InterPro"/>
</dbReference>
<dbReference type="GeneID" id="55640375"/>
<dbReference type="Proteomes" id="UP000509301">
    <property type="component" value="Chromosome"/>
</dbReference>
<proteinExistence type="predicted"/>
<dbReference type="Gene3D" id="3.50.30.50">
    <property type="entry name" value="Putative cyclase"/>
    <property type="match status" value="1"/>
</dbReference>
<dbReference type="PANTHER" id="PTHR31118:SF12">
    <property type="entry name" value="CYCLASE-LIKE PROTEIN 2"/>
    <property type="match status" value="1"/>
</dbReference>
<organism evidence="1 2">
    <name type="scientific">Metallosphaera tengchongensis</name>
    <dbReference type="NCBI Taxonomy" id="1532350"/>
    <lineage>
        <taxon>Archaea</taxon>
        <taxon>Thermoproteota</taxon>
        <taxon>Thermoprotei</taxon>
        <taxon>Sulfolobales</taxon>
        <taxon>Sulfolobaceae</taxon>
        <taxon>Metallosphaera</taxon>
    </lineage>
</organism>
<dbReference type="PANTHER" id="PTHR31118">
    <property type="entry name" value="CYCLASE-LIKE PROTEIN 2"/>
    <property type="match status" value="1"/>
</dbReference>
<reference evidence="1 2" key="1">
    <citation type="submission" date="2020-02" db="EMBL/GenBank/DDBJ databases">
        <title>Comparative genome analysis reveals the metabolism and evolution of the thermophilic archaeal genus Metallosphaera.</title>
        <authorList>
            <person name="Jiang C."/>
        </authorList>
    </citation>
    <scope>NUCLEOTIDE SEQUENCE [LARGE SCALE GENOMIC DNA]</scope>
    <source>
        <strain evidence="1 2">Ric-A</strain>
    </source>
</reference>
<dbReference type="GO" id="GO:0004061">
    <property type="term" value="F:arylformamidase activity"/>
    <property type="evidence" value="ECO:0007669"/>
    <property type="project" value="InterPro"/>
</dbReference>
<accession>A0A6N0NVA7</accession>
<gene>
    <name evidence="1" type="ORF">GWK48_00475</name>
</gene>
<dbReference type="InterPro" id="IPR037175">
    <property type="entry name" value="KFase_sf"/>
</dbReference>
<dbReference type="InterPro" id="IPR007325">
    <property type="entry name" value="KFase/CYL"/>
</dbReference>
<dbReference type="SUPFAM" id="SSF102198">
    <property type="entry name" value="Putative cyclase"/>
    <property type="match status" value="1"/>
</dbReference>
<evidence type="ECO:0000313" key="1">
    <source>
        <dbReference type="EMBL" id="QKQ99070.1"/>
    </source>
</evidence>